<dbReference type="EC" id="2.8.2.-" evidence="3"/>
<dbReference type="Gene3D" id="3.40.50.300">
    <property type="entry name" value="P-loop containing nucleotide triphosphate hydrolases"/>
    <property type="match status" value="1"/>
</dbReference>
<dbReference type="Pfam" id="PF00685">
    <property type="entry name" value="Sulfotransfer_1"/>
    <property type="match status" value="1"/>
</dbReference>
<evidence type="ECO:0000256" key="3">
    <source>
        <dbReference type="RuleBase" id="RU361155"/>
    </source>
</evidence>
<proteinExistence type="inferred from homology"/>
<dbReference type="GO" id="GO:0008146">
    <property type="term" value="F:sulfotransferase activity"/>
    <property type="evidence" value="ECO:0007669"/>
    <property type="project" value="InterPro"/>
</dbReference>
<evidence type="ECO:0000313" key="6">
    <source>
        <dbReference type="Proteomes" id="UP001157418"/>
    </source>
</evidence>
<dbReference type="PANTHER" id="PTHR11783">
    <property type="entry name" value="SULFOTRANSFERASE SULT"/>
    <property type="match status" value="1"/>
</dbReference>
<evidence type="ECO:0000256" key="2">
    <source>
        <dbReference type="ARBA" id="ARBA00022679"/>
    </source>
</evidence>
<organism evidence="5 6">
    <name type="scientific">Lactuca virosa</name>
    <dbReference type="NCBI Taxonomy" id="75947"/>
    <lineage>
        <taxon>Eukaryota</taxon>
        <taxon>Viridiplantae</taxon>
        <taxon>Streptophyta</taxon>
        <taxon>Embryophyta</taxon>
        <taxon>Tracheophyta</taxon>
        <taxon>Spermatophyta</taxon>
        <taxon>Magnoliopsida</taxon>
        <taxon>eudicotyledons</taxon>
        <taxon>Gunneridae</taxon>
        <taxon>Pentapetalae</taxon>
        <taxon>asterids</taxon>
        <taxon>campanulids</taxon>
        <taxon>Asterales</taxon>
        <taxon>Asteraceae</taxon>
        <taxon>Cichorioideae</taxon>
        <taxon>Cichorieae</taxon>
        <taxon>Lactucinae</taxon>
        <taxon>Lactuca</taxon>
    </lineage>
</organism>
<dbReference type="Proteomes" id="UP001157418">
    <property type="component" value="Unassembled WGS sequence"/>
</dbReference>
<keyword evidence="2 3" id="KW-0808">Transferase</keyword>
<comment type="similarity">
    <text evidence="1 3">Belongs to the sulfotransferase 1 family.</text>
</comment>
<protein>
    <recommendedName>
        <fullName evidence="3">Sulfotransferase</fullName>
        <ecNumber evidence="3">2.8.2.-</ecNumber>
    </recommendedName>
</protein>
<evidence type="ECO:0000256" key="1">
    <source>
        <dbReference type="ARBA" id="ARBA00005771"/>
    </source>
</evidence>
<gene>
    <name evidence="5" type="ORF">LVIROSA_LOCUS28885</name>
</gene>
<dbReference type="EMBL" id="CAKMRJ010005412">
    <property type="protein sequence ID" value="CAH1442931.1"/>
    <property type="molecule type" value="Genomic_DNA"/>
</dbReference>
<reference evidence="5 6" key="1">
    <citation type="submission" date="2022-01" db="EMBL/GenBank/DDBJ databases">
        <authorList>
            <person name="Xiong W."/>
            <person name="Schranz E."/>
        </authorList>
    </citation>
    <scope>NUCLEOTIDE SEQUENCE [LARGE SCALE GENOMIC DNA]</scope>
</reference>
<evidence type="ECO:0000313" key="5">
    <source>
        <dbReference type="EMBL" id="CAH1442931.1"/>
    </source>
</evidence>
<comment type="caution">
    <text evidence="5">The sequence shown here is derived from an EMBL/GenBank/DDBJ whole genome shotgun (WGS) entry which is preliminary data.</text>
</comment>
<dbReference type="InterPro" id="IPR027417">
    <property type="entry name" value="P-loop_NTPase"/>
</dbReference>
<sequence>MSISPYLTTTLESKEDADYNKICEEHKHLIETVPKGNGWSMQHLYNYNGFWLHPNSIKNNLLLHAYFKSQPTDIFLASFMKSGTTWLKALMFSTINRHRYTFSDHPLHHHGPHATFPYIDIETYPAISDFTHLPAPRMFATHYPRTLLSPCITSCKFVYVCRDPKDVLVSKWHFMSNHRSKDLPPFSLDEAFELFCQGISDYGPFWEHVLSYWRASLETPDKILFLKYEEMKKQPEVVLRKLAVFMGKPFTAEELEKRVVEKIVELCSFEILSNLEVNKKGVQKFGKFLEVENRHYFRKGEIGDWKNYLSEEMKQRIDGITNEKLKGSGLILGVSSP</sequence>
<feature type="domain" description="Sulfotransferase" evidence="4">
    <location>
        <begin position="71"/>
        <end position="329"/>
    </location>
</feature>
<dbReference type="SUPFAM" id="SSF52540">
    <property type="entry name" value="P-loop containing nucleoside triphosphate hydrolases"/>
    <property type="match status" value="1"/>
</dbReference>
<accession>A0AAU9NYA7</accession>
<dbReference type="InterPro" id="IPR000863">
    <property type="entry name" value="Sulfotransferase_dom"/>
</dbReference>
<dbReference type="AlphaFoldDB" id="A0AAU9NYA7"/>
<name>A0AAU9NYA7_9ASTR</name>
<keyword evidence="6" id="KW-1185">Reference proteome</keyword>
<evidence type="ECO:0000259" key="4">
    <source>
        <dbReference type="Pfam" id="PF00685"/>
    </source>
</evidence>